<evidence type="ECO:0000313" key="3">
    <source>
        <dbReference type="EMBL" id="KAG7119004.1"/>
    </source>
</evidence>
<accession>A0A0G4LI04</accession>
<dbReference type="AlphaFoldDB" id="A0A0G4LI04"/>
<dbReference type="Proteomes" id="UP000689129">
    <property type="component" value="Unassembled WGS sequence"/>
</dbReference>
<dbReference type="OrthoDB" id="4843661at2759"/>
<feature type="compositionally biased region" description="Low complexity" evidence="1">
    <location>
        <begin position="60"/>
        <end position="72"/>
    </location>
</feature>
<feature type="compositionally biased region" description="Polar residues" evidence="1">
    <location>
        <begin position="1"/>
        <end position="12"/>
    </location>
</feature>
<feature type="non-terminal residue" evidence="2">
    <location>
        <position position="122"/>
    </location>
</feature>
<dbReference type="EMBL" id="CVQI01012224">
    <property type="protein sequence ID" value="CRK21682.1"/>
    <property type="molecule type" value="Genomic_DNA"/>
</dbReference>
<feature type="region of interest" description="Disordered" evidence="1">
    <location>
        <begin position="1"/>
        <end position="77"/>
    </location>
</feature>
<feature type="compositionally biased region" description="Polar residues" evidence="1">
    <location>
        <begin position="19"/>
        <end position="45"/>
    </location>
</feature>
<dbReference type="EMBL" id="JAEMWZ010000416">
    <property type="protein sequence ID" value="KAG7119004.1"/>
    <property type="molecule type" value="Genomic_DNA"/>
</dbReference>
<gene>
    <name evidence="2" type="ORF">BN1723_002798</name>
    <name evidence="3" type="ORF">HYQ45_015362</name>
</gene>
<proteinExistence type="predicted"/>
<evidence type="ECO:0000313" key="4">
    <source>
        <dbReference type="Proteomes" id="UP000045706"/>
    </source>
</evidence>
<dbReference type="Proteomes" id="UP000045706">
    <property type="component" value="Unassembled WGS sequence"/>
</dbReference>
<protein>
    <submittedName>
        <fullName evidence="2">Uncharacterized protein</fullName>
    </submittedName>
</protein>
<feature type="region of interest" description="Disordered" evidence="1">
    <location>
        <begin position="95"/>
        <end position="122"/>
    </location>
</feature>
<sequence>MKAIRTLTSPKSSPRLPATATNPASRRSFHNTPQESSSSQLSTHQHPYHQRPKHDTGKMSYSSSSSSSSSSSRKADGIVFDEDVIEELRPIFAERARAGEGRTGKGQQMRGMGTGQGAEWVW</sequence>
<name>A0A0G4LI04_VERLO</name>
<reference evidence="4" key="2">
    <citation type="submission" date="2015-05" db="EMBL/GenBank/DDBJ databases">
        <authorList>
            <person name="Fogelqvist Johan"/>
        </authorList>
    </citation>
    <scope>NUCLEOTIDE SEQUENCE [LARGE SCALE GENOMIC DNA]</scope>
</reference>
<reference evidence="2" key="1">
    <citation type="submission" date="2015-05" db="EMBL/GenBank/DDBJ databases">
        <authorList>
            <person name="Wang D.B."/>
            <person name="Wang M."/>
        </authorList>
    </citation>
    <scope>NUCLEOTIDE SEQUENCE [LARGE SCALE GENOMIC DNA]</scope>
    <source>
        <strain evidence="2">VL2</strain>
    </source>
</reference>
<organism evidence="2 4">
    <name type="scientific">Verticillium longisporum</name>
    <name type="common">Verticillium dahliae var. longisporum</name>
    <dbReference type="NCBI Taxonomy" id="100787"/>
    <lineage>
        <taxon>Eukaryota</taxon>
        <taxon>Fungi</taxon>
        <taxon>Dikarya</taxon>
        <taxon>Ascomycota</taxon>
        <taxon>Pezizomycotina</taxon>
        <taxon>Sordariomycetes</taxon>
        <taxon>Hypocreomycetidae</taxon>
        <taxon>Glomerellales</taxon>
        <taxon>Plectosphaerellaceae</taxon>
        <taxon>Verticillium</taxon>
    </lineage>
</organism>
<reference evidence="3" key="3">
    <citation type="journal article" date="2021" name="Mol. Plant Pathol.">
        <title>A 20-kb lineage-specific genomic region tames virulence in pathogenic amphidiploid Verticillium longisporum.</title>
        <authorList>
            <person name="Harting R."/>
            <person name="Starke J."/>
            <person name="Kusch H."/>
            <person name="Poggeler S."/>
            <person name="Maurus I."/>
            <person name="Schluter R."/>
            <person name="Landesfeind M."/>
            <person name="Bulla I."/>
            <person name="Nowrousian M."/>
            <person name="de Jonge R."/>
            <person name="Stahlhut G."/>
            <person name="Hoff K.J."/>
            <person name="Asshauer K.P."/>
            <person name="Thurmer A."/>
            <person name="Stanke M."/>
            <person name="Daniel R."/>
            <person name="Morgenstern B."/>
            <person name="Thomma B.P.H.J."/>
            <person name="Kronstad J.W."/>
            <person name="Braus-Stromeyer S.A."/>
            <person name="Braus G.H."/>
        </authorList>
    </citation>
    <scope>NUCLEOTIDE SEQUENCE</scope>
    <source>
        <strain evidence="3">Vl32</strain>
    </source>
</reference>
<evidence type="ECO:0000256" key="1">
    <source>
        <dbReference type="SAM" id="MobiDB-lite"/>
    </source>
</evidence>
<evidence type="ECO:0000313" key="2">
    <source>
        <dbReference type="EMBL" id="CRK21682.1"/>
    </source>
</evidence>